<comment type="caution">
    <text evidence="2">The sequence shown here is derived from an EMBL/GenBank/DDBJ whole genome shotgun (WGS) entry which is preliminary data.</text>
</comment>
<evidence type="ECO:0000256" key="1">
    <source>
        <dbReference type="SAM" id="MobiDB-lite"/>
    </source>
</evidence>
<proteinExistence type="predicted"/>
<keyword evidence="3" id="KW-1185">Reference proteome</keyword>
<dbReference type="Proteomes" id="UP000824782">
    <property type="component" value="Unassembled WGS sequence"/>
</dbReference>
<feature type="compositionally biased region" description="Low complexity" evidence="1">
    <location>
        <begin position="108"/>
        <end position="118"/>
    </location>
</feature>
<feature type="non-terminal residue" evidence="2">
    <location>
        <position position="1"/>
    </location>
</feature>
<name>A0AAV6ZZ06_ENGPU</name>
<organism evidence="2 3">
    <name type="scientific">Engystomops pustulosus</name>
    <name type="common">Tungara frog</name>
    <name type="synonym">Physalaemus pustulosus</name>
    <dbReference type="NCBI Taxonomy" id="76066"/>
    <lineage>
        <taxon>Eukaryota</taxon>
        <taxon>Metazoa</taxon>
        <taxon>Chordata</taxon>
        <taxon>Craniata</taxon>
        <taxon>Vertebrata</taxon>
        <taxon>Euteleostomi</taxon>
        <taxon>Amphibia</taxon>
        <taxon>Batrachia</taxon>
        <taxon>Anura</taxon>
        <taxon>Neobatrachia</taxon>
        <taxon>Hyloidea</taxon>
        <taxon>Leptodactylidae</taxon>
        <taxon>Leiuperinae</taxon>
        <taxon>Engystomops</taxon>
    </lineage>
</organism>
<dbReference type="EMBL" id="WNYA01000011">
    <property type="protein sequence ID" value="KAG8552515.1"/>
    <property type="molecule type" value="Genomic_DNA"/>
</dbReference>
<dbReference type="AlphaFoldDB" id="A0AAV6ZZ06"/>
<reference evidence="2" key="1">
    <citation type="thesis" date="2020" institute="ProQuest LLC" country="789 East Eisenhower Parkway, Ann Arbor, MI, USA">
        <title>Comparative Genomics and Chromosome Evolution.</title>
        <authorList>
            <person name="Mudd A.B."/>
        </authorList>
    </citation>
    <scope>NUCLEOTIDE SEQUENCE</scope>
    <source>
        <strain evidence="2">237g6f4</strain>
        <tissue evidence="2">Blood</tissue>
    </source>
</reference>
<sequence>IFMSAYILPGRLHSPCPPAILLCVWPPAIDPLAPPTMQVFLPPLQHASALPATSKSSYARLFLTLHVPCPAGHRQVFRFASPLHCPFPRPPVRSSCAPLPSPPPRSPCPAHSVKSSRASPPPRPLPAHS</sequence>
<evidence type="ECO:0000313" key="2">
    <source>
        <dbReference type="EMBL" id="KAG8552515.1"/>
    </source>
</evidence>
<gene>
    <name evidence="2" type="ORF">GDO81_004559</name>
</gene>
<accession>A0AAV6ZZ06</accession>
<feature type="region of interest" description="Disordered" evidence="1">
    <location>
        <begin position="94"/>
        <end position="129"/>
    </location>
</feature>
<protein>
    <submittedName>
        <fullName evidence="2">Uncharacterized protein</fullName>
    </submittedName>
</protein>
<feature type="compositionally biased region" description="Pro residues" evidence="1">
    <location>
        <begin position="119"/>
        <end position="129"/>
    </location>
</feature>
<evidence type="ECO:0000313" key="3">
    <source>
        <dbReference type="Proteomes" id="UP000824782"/>
    </source>
</evidence>